<sequence>MADPLTALGAASNIIQLVDIAWRLISDTREIYQSGEGLCEDHLVLDTIAQDAIMLNNAITASTTLKLGPASRTLHALILESSKVARDLVAALEEIRKQTTMEEKSAKAGLRSVVIQAFGVKDSGNRKVPMTKRRWDCFRAALKGIWTKDKIKGFIDRLGKLQEQVSVHIDFLIFQHLREQSDMIVSLEQTSKNLGVTGWNELHQVADKISAKLDQMREETRETQKGMLKVLELFLRVDDHETFVQIGMTGSDTLFLLDSVRALREGRITTKLNNESLGSLHFSKIEAR</sequence>
<organism evidence="1 2">
    <name type="scientific">Bimuria novae-zelandiae CBS 107.79</name>
    <dbReference type="NCBI Taxonomy" id="1447943"/>
    <lineage>
        <taxon>Eukaryota</taxon>
        <taxon>Fungi</taxon>
        <taxon>Dikarya</taxon>
        <taxon>Ascomycota</taxon>
        <taxon>Pezizomycotina</taxon>
        <taxon>Dothideomycetes</taxon>
        <taxon>Pleosporomycetidae</taxon>
        <taxon>Pleosporales</taxon>
        <taxon>Massarineae</taxon>
        <taxon>Didymosphaeriaceae</taxon>
        <taxon>Bimuria</taxon>
    </lineage>
</organism>
<evidence type="ECO:0000313" key="2">
    <source>
        <dbReference type="Proteomes" id="UP000800036"/>
    </source>
</evidence>
<dbReference type="Proteomes" id="UP000800036">
    <property type="component" value="Unassembled WGS sequence"/>
</dbReference>
<proteinExistence type="predicted"/>
<accession>A0A6A5V3R3</accession>
<gene>
    <name evidence="1" type="ORF">BU23DRAFT_649376</name>
</gene>
<dbReference type="AlphaFoldDB" id="A0A6A5V3R3"/>
<keyword evidence="2" id="KW-1185">Reference proteome</keyword>
<dbReference type="OrthoDB" id="3558752at2759"/>
<name>A0A6A5V3R3_9PLEO</name>
<dbReference type="EMBL" id="ML976699">
    <property type="protein sequence ID" value="KAF1970692.1"/>
    <property type="molecule type" value="Genomic_DNA"/>
</dbReference>
<protein>
    <submittedName>
        <fullName evidence="1">Uncharacterized protein</fullName>
    </submittedName>
</protein>
<reference evidence="1" key="1">
    <citation type="journal article" date="2020" name="Stud. Mycol.">
        <title>101 Dothideomycetes genomes: a test case for predicting lifestyles and emergence of pathogens.</title>
        <authorList>
            <person name="Haridas S."/>
            <person name="Albert R."/>
            <person name="Binder M."/>
            <person name="Bloem J."/>
            <person name="Labutti K."/>
            <person name="Salamov A."/>
            <person name="Andreopoulos B."/>
            <person name="Baker S."/>
            <person name="Barry K."/>
            <person name="Bills G."/>
            <person name="Bluhm B."/>
            <person name="Cannon C."/>
            <person name="Castanera R."/>
            <person name="Culley D."/>
            <person name="Daum C."/>
            <person name="Ezra D."/>
            <person name="Gonzalez J."/>
            <person name="Henrissat B."/>
            <person name="Kuo A."/>
            <person name="Liang C."/>
            <person name="Lipzen A."/>
            <person name="Lutzoni F."/>
            <person name="Magnuson J."/>
            <person name="Mondo S."/>
            <person name="Nolan M."/>
            <person name="Ohm R."/>
            <person name="Pangilinan J."/>
            <person name="Park H.-J."/>
            <person name="Ramirez L."/>
            <person name="Alfaro M."/>
            <person name="Sun H."/>
            <person name="Tritt A."/>
            <person name="Yoshinaga Y."/>
            <person name="Zwiers L.-H."/>
            <person name="Turgeon B."/>
            <person name="Goodwin S."/>
            <person name="Spatafora J."/>
            <person name="Crous P."/>
            <person name="Grigoriev I."/>
        </authorList>
    </citation>
    <scope>NUCLEOTIDE SEQUENCE</scope>
    <source>
        <strain evidence="1">CBS 107.79</strain>
    </source>
</reference>
<evidence type="ECO:0000313" key="1">
    <source>
        <dbReference type="EMBL" id="KAF1970692.1"/>
    </source>
</evidence>